<reference evidence="1" key="1">
    <citation type="submission" date="2023-03" db="EMBL/GenBank/DDBJ databases">
        <title>Massive genome expansion in bonnet fungi (Mycena s.s.) driven by repeated elements and novel gene families across ecological guilds.</title>
        <authorList>
            <consortium name="Lawrence Berkeley National Laboratory"/>
            <person name="Harder C.B."/>
            <person name="Miyauchi S."/>
            <person name="Viragh M."/>
            <person name="Kuo A."/>
            <person name="Thoen E."/>
            <person name="Andreopoulos B."/>
            <person name="Lu D."/>
            <person name="Skrede I."/>
            <person name="Drula E."/>
            <person name="Henrissat B."/>
            <person name="Morin E."/>
            <person name="Kohler A."/>
            <person name="Barry K."/>
            <person name="LaButti K."/>
            <person name="Morin E."/>
            <person name="Salamov A."/>
            <person name="Lipzen A."/>
            <person name="Mereny Z."/>
            <person name="Hegedus B."/>
            <person name="Baldrian P."/>
            <person name="Stursova M."/>
            <person name="Weitz H."/>
            <person name="Taylor A."/>
            <person name="Grigoriev I.V."/>
            <person name="Nagy L.G."/>
            <person name="Martin F."/>
            <person name="Kauserud H."/>
        </authorList>
    </citation>
    <scope>NUCLEOTIDE SEQUENCE</scope>
    <source>
        <strain evidence="1">CBHHK200</strain>
    </source>
</reference>
<name>A0AAD6TE74_9AGAR</name>
<comment type="caution">
    <text evidence="1">The sequence shown here is derived from an EMBL/GenBank/DDBJ whole genome shotgun (WGS) entry which is preliminary data.</text>
</comment>
<evidence type="ECO:0000313" key="1">
    <source>
        <dbReference type="EMBL" id="KAJ7044914.1"/>
    </source>
</evidence>
<protein>
    <submittedName>
        <fullName evidence="1">Uncharacterized protein</fullName>
    </submittedName>
</protein>
<dbReference type="Proteomes" id="UP001218188">
    <property type="component" value="Unassembled WGS sequence"/>
</dbReference>
<dbReference type="AlphaFoldDB" id="A0AAD6TE74"/>
<accession>A0AAD6TE74</accession>
<dbReference type="EMBL" id="JARJCM010000005">
    <property type="protein sequence ID" value="KAJ7044914.1"/>
    <property type="molecule type" value="Genomic_DNA"/>
</dbReference>
<gene>
    <name evidence="1" type="ORF">C8F04DRAFT_518604</name>
</gene>
<keyword evidence="2" id="KW-1185">Reference proteome</keyword>
<evidence type="ECO:0000313" key="2">
    <source>
        <dbReference type="Proteomes" id="UP001218188"/>
    </source>
</evidence>
<organism evidence="1 2">
    <name type="scientific">Mycena alexandri</name>
    <dbReference type="NCBI Taxonomy" id="1745969"/>
    <lineage>
        <taxon>Eukaryota</taxon>
        <taxon>Fungi</taxon>
        <taxon>Dikarya</taxon>
        <taxon>Basidiomycota</taxon>
        <taxon>Agaricomycotina</taxon>
        <taxon>Agaricomycetes</taxon>
        <taxon>Agaricomycetidae</taxon>
        <taxon>Agaricales</taxon>
        <taxon>Marasmiineae</taxon>
        <taxon>Mycenaceae</taxon>
        <taxon>Mycena</taxon>
    </lineage>
</organism>
<sequence>MVCITQLRLLRTEFSIAFSVVRTNSRHTCILHVVAAYRTRDKLNSNYAETFLSSVRFCVQRHLLVPHNIYSATCTPPIVRSIYSKDSTRSDYIHIHPVFSTFHSTRRPSGCLRQCQFPTTRVHFSDKKLMTSGLLTFSRFRRSHQSTVSSLSPFFGNSLFLAFCCCFHLLPICCSITSDVLQQRAAQNPPSNQRNRWEQIYVSRTRRRIK</sequence>
<proteinExistence type="predicted"/>